<keyword evidence="1" id="KW-1133">Transmembrane helix</keyword>
<keyword evidence="1" id="KW-0472">Membrane</keyword>
<evidence type="ECO:0000313" key="3">
    <source>
        <dbReference type="Proteomes" id="UP000009168"/>
    </source>
</evidence>
<keyword evidence="3" id="KW-1185">Reference proteome</keyword>
<dbReference type="Proteomes" id="UP000009168">
    <property type="component" value="Unassembled WGS sequence"/>
</dbReference>
<feature type="transmembrane region" description="Helical" evidence="1">
    <location>
        <begin position="95"/>
        <end position="115"/>
    </location>
</feature>
<keyword evidence="1 2" id="KW-0812">Transmembrane</keyword>
<feature type="transmembrane region" description="Helical" evidence="1">
    <location>
        <begin position="121"/>
        <end position="143"/>
    </location>
</feature>
<dbReference type="GeneID" id="24440566"/>
<dbReference type="KEGG" id="tet:TTHERM_000762881"/>
<protein>
    <submittedName>
        <fullName evidence="2">Transmembrane protein, putative</fullName>
    </submittedName>
</protein>
<sequence length="233" mass="28231">MTIYSTTYYLKNKSLITYFEISSIYSVFINYYSITNLFKIIFLSILFLILLILLTSHNIISKYKTIQFNLALLILINQKIQCKSERKIGQKLQIVLSYAFQIKVLVRFVLYQTVICQQKKVFRLIYLTLNCFQLLIISVYQTYKFQHIGRYRFIKSKNNQKQIYGPIPNQNKYFESKMKDIYRIYKVEIESYDQIIIADFAYNSLKQFILQKYHQQLRESQQKQKQFYLLFQI</sequence>
<evidence type="ECO:0000256" key="1">
    <source>
        <dbReference type="SAM" id="Phobius"/>
    </source>
</evidence>
<accession>W7WXN9</accession>
<reference evidence="3" key="1">
    <citation type="journal article" date="2006" name="PLoS Biol.">
        <title>Macronuclear genome sequence of the ciliate Tetrahymena thermophila, a model eukaryote.</title>
        <authorList>
            <person name="Eisen J.A."/>
            <person name="Coyne R.S."/>
            <person name="Wu M."/>
            <person name="Wu D."/>
            <person name="Thiagarajan M."/>
            <person name="Wortman J.R."/>
            <person name="Badger J.H."/>
            <person name="Ren Q."/>
            <person name="Amedeo P."/>
            <person name="Jones K.M."/>
            <person name="Tallon L.J."/>
            <person name="Delcher A.L."/>
            <person name="Salzberg S.L."/>
            <person name="Silva J.C."/>
            <person name="Haas B.J."/>
            <person name="Majoros W.H."/>
            <person name="Farzad M."/>
            <person name="Carlton J.M."/>
            <person name="Smith R.K. Jr."/>
            <person name="Garg J."/>
            <person name="Pearlman R.E."/>
            <person name="Karrer K.M."/>
            <person name="Sun L."/>
            <person name="Manning G."/>
            <person name="Elde N.C."/>
            <person name="Turkewitz A.P."/>
            <person name="Asai D.J."/>
            <person name="Wilkes D.E."/>
            <person name="Wang Y."/>
            <person name="Cai H."/>
            <person name="Collins K."/>
            <person name="Stewart B.A."/>
            <person name="Lee S.R."/>
            <person name="Wilamowska K."/>
            <person name="Weinberg Z."/>
            <person name="Ruzzo W.L."/>
            <person name="Wloga D."/>
            <person name="Gaertig J."/>
            <person name="Frankel J."/>
            <person name="Tsao C.-C."/>
            <person name="Gorovsky M.A."/>
            <person name="Keeling P.J."/>
            <person name="Waller R.F."/>
            <person name="Patron N.J."/>
            <person name="Cherry J.M."/>
            <person name="Stover N.A."/>
            <person name="Krieger C.J."/>
            <person name="del Toro C."/>
            <person name="Ryder H.F."/>
            <person name="Williamson S.C."/>
            <person name="Barbeau R.A."/>
            <person name="Hamilton E.P."/>
            <person name="Orias E."/>
        </authorList>
    </citation>
    <scope>NUCLEOTIDE SEQUENCE [LARGE SCALE GENOMIC DNA]</scope>
    <source>
        <strain evidence="3">SB210</strain>
    </source>
</reference>
<gene>
    <name evidence="2" type="ORF">TTHERM_000762881</name>
</gene>
<dbReference type="InParanoid" id="W7WXN9"/>
<proteinExistence type="predicted"/>
<name>W7WXN9_TETTS</name>
<evidence type="ECO:0000313" key="2">
    <source>
        <dbReference type="EMBL" id="EWS71605.1"/>
    </source>
</evidence>
<dbReference type="EMBL" id="GG662407">
    <property type="protein sequence ID" value="EWS71605.1"/>
    <property type="molecule type" value="Genomic_DNA"/>
</dbReference>
<dbReference type="RefSeq" id="XP_012655850.1">
    <property type="nucleotide sequence ID" value="XM_012800396.1"/>
</dbReference>
<dbReference type="AlphaFoldDB" id="W7WXN9"/>
<feature type="transmembrane region" description="Helical" evidence="1">
    <location>
        <begin position="40"/>
        <end position="60"/>
    </location>
</feature>
<feature type="transmembrane region" description="Helical" evidence="1">
    <location>
        <begin position="15"/>
        <end position="34"/>
    </location>
</feature>
<organism evidence="2 3">
    <name type="scientific">Tetrahymena thermophila (strain SB210)</name>
    <dbReference type="NCBI Taxonomy" id="312017"/>
    <lineage>
        <taxon>Eukaryota</taxon>
        <taxon>Sar</taxon>
        <taxon>Alveolata</taxon>
        <taxon>Ciliophora</taxon>
        <taxon>Intramacronucleata</taxon>
        <taxon>Oligohymenophorea</taxon>
        <taxon>Hymenostomatida</taxon>
        <taxon>Tetrahymenina</taxon>
        <taxon>Tetrahymenidae</taxon>
        <taxon>Tetrahymena</taxon>
    </lineage>
</organism>